<comment type="caution">
    <text evidence="1">The sequence shown here is derived from an EMBL/GenBank/DDBJ whole genome shotgun (WGS) entry which is preliminary data.</text>
</comment>
<evidence type="ECO:0008006" key="3">
    <source>
        <dbReference type="Google" id="ProtNLM"/>
    </source>
</evidence>
<gene>
    <name evidence="1" type="ORF">HMPREF9469_00277</name>
</gene>
<dbReference type="HOGENOM" id="CLU_052490_0_0_9"/>
<organism evidence="1 2">
    <name type="scientific">[Clostridium] citroniae WAL-17108</name>
    <dbReference type="NCBI Taxonomy" id="742733"/>
    <lineage>
        <taxon>Bacteria</taxon>
        <taxon>Bacillati</taxon>
        <taxon>Bacillota</taxon>
        <taxon>Clostridia</taxon>
        <taxon>Lachnospirales</taxon>
        <taxon>Lachnospiraceae</taxon>
        <taxon>Enterocloster</taxon>
    </lineage>
</organism>
<proteinExistence type="predicted"/>
<protein>
    <recommendedName>
        <fullName evidence="3">Normocyte-binding protein</fullName>
    </recommendedName>
</protein>
<dbReference type="eggNOG" id="ENOG502Z8RQ">
    <property type="taxonomic scope" value="Bacteria"/>
</dbReference>
<dbReference type="EMBL" id="ADLJ01000002">
    <property type="protein sequence ID" value="EHF01045.1"/>
    <property type="molecule type" value="Genomic_DNA"/>
</dbReference>
<dbReference type="RefSeq" id="WP_007858394.1">
    <property type="nucleotide sequence ID" value="NZ_JH376420.1"/>
</dbReference>
<accession>G5HCG5</accession>
<dbReference type="Proteomes" id="UP000003763">
    <property type="component" value="Unassembled WGS sequence"/>
</dbReference>
<evidence type="ECO:0000313" key="1">
    <source>
        <dbReference type="EMBL" id="EHF01045.1"/>
    </source>
</evidence>
<name>G5HCG5_9FIRM</name>
<sequence>MDHANDMREMIRTEIRSINSLEERVAFKELMESVFLALYETNEKMYQDLEHRIMDDLAYDINRYCIQTGLVERKFFDSSHHIMSAMQEDDLVQTAYAVADIKEKLEKNGTYRLTTVFLKCDYLIYNEILKRSYDFQAVIVADKEYPVQIHLKSSKRYLNQIEHLYHLFMANGIPWQTVNAPYLFKMADVCINELPNEIGDDAIITDLRINCGEYNKLVCYDMVPIWNLLHVKLGSIGFPIACGDHRNYEHIVSISQYGGENAYLVSEKSGIQNIRQTKDKLLITGEINTVKKWDIYIIRNGEEYKIDKYTYPVMRNLKKDNFSERFQRKNQRKVKTKAELERIIISFGLQDFIEYQDCYLTNDLVSQETYSMNFFMEDEIRDGTAEKKLVFTFKSKKMEEWLLRDLISFIVSEIQEIYPEYHCCGILK</sequence>
<dbReference type="PATRIC" id="fig|742733.3.peg.284"/>
<reference evidence="1 2" key="1">
    <citation type="submission" date="2011-08" db="EMBL/GenBank/DDBJ databases">
        <title>The Genome Sequence of Clostridium citroniae WAL-17108.</title>
        <authorList>
            <consortium name="The Broad Institute Genome Sequencing Platform"/>
            <person name="Earl A."/>
            <person name="Ward D."/>
            <person name="Feldgarden M."/>
            <person name="Gevers D."/>
            <person name="Finegold S.M."/>
            <person name="Summanen P.H."/>
            <person name="Molitoris D.R."/>
            <person name="Vaisanen M.L."/>
            <person name="Daigneault M."/>
            <person name="Allen-Vercoe E."/>
            <person name="Young S.K."/>
            <person name="Zeng Q."/>
            <person name="Gargeya S."/>
            <person name="Fitzgerald M."/>
            <person name="Haas B."/>
            <person name="Abouelleil A."/>
            <person name="Alvarado L."/>
            <person name="Arachchi H.M."/>
            <person name="Berlin A."/>
            <person name="Brown A."/>
            <person name="Chapman S.B."/>
            <person name="Chen Z."/>
            <person name="Dunbar C."/>
            <person name="Freedman E."/>
            <person name="Gearin G."/>
            <person name="Gellesch M."/>
            <person name="Goldberg J."/>
            <person name="Griggs A."/>
            <person name="Gujja S."/>
            <person name="Heiman D."/>
            <person name="Howarth C."/>
            <person name="Larson L."/>
            <person name="Lui A."/>
            <person name="MacDonald P.J.P."/>
            <person name="Montmayeur A."/>
            <person name="Murphy C."/>
            <person name="Neiman D."/>
            <person name="Pearson M."/>
            <person name="Priest M."/>
            <person name="Roberts A."/>
            <person name="Saif S."/>
            <person name="Shea T."/>
            <person name="Shenoy N."/>
            <person name="Sisk P."/>
            <person name="Stolte C."/>
            <person name="Sykes S."/>
            <person name="Wortman J."/>
            <person name="Nusbaum C."/>
            <person name="Birren B."/>
        </authorList>
    </citation>
    <scope>NUCLEOTIDE SEQUENCE [LARGE SCALE GENOMIC DNA]</scope>
    <source>
        <strain evidence="1 2">WAL-17108</strain>
    </source>
</reference>
<dbReference type="AlphaFoldDB" id="G5HCG5"/>
<evidence type="ECO:0000313" key="2">
    <source>
        <dbReference type="Proteomes" id="UP000003763"/>
    </source>
</evidence>